<dbReference type="RefSeq" id="WP_345168862.1">
    <property type="nucleotide sequence ID" value="NZ_BAABJK010000007.1"/>
</dbReference>
<keyword evidence="1" id="KW-0472">Membrane</keyword>
<comment type="caution">
    <text evidence="2">The sequence shown here is derived from an EMBL/GenBank/DDBJ whole genome shotgun (WGS) entry which is preliminary data.</text>
</comment>
<evidence type="ECO:0008006" key="4">
    <source>
        <dbReference type="Google" id="ProtNLM"/>
    </source>
</evidence>
<name>A0ABP9HKA3_9FLAO</name>
<evidence type="ECO:0000313" key="3">
    <source>
        <dbReference type="Proteomes" id="UP001501692"/>
    </source>
</evidence>
<accession>A0ABP9HKA3</accession>
<feature type="transmembrane region" description="Helical" evidence="1">
    <location>
        <begin position="33"/>
        <end position="53"/>
    </location>
</feature>
<evidence type="ECO:0000256" key="1">
    <source>
        <dbReference type="SAM" id="Phobius"/>
    </source>
</evidence>
<gene>
    <name evidence="2" type="ORF">GCM10023315_23520</name>
</gene>
<evidence type="ECO:0000313" key="2">
    <source>
        <dbReference type="EMBL" id="GAA4972550.1"/>
    </source>
</evidence>
<proteinExistence type="predicted"/>
<reference evidence="3" key="1">
    <citation type="journal article" date="2019" name="Int. J. Syst. Evol. Microbiol.">
        <title>The Global Catalogue of Microorganisms (GCM) 10K type strain sequencing project: providing services to taxonomists for standard genome sequencing and annotation.</title>
        <authorList>
            <consortium name="The Broad Institute Genomics Platform"/>
            <consortium name="The Broad Institute Genome Sequencing Center for Infectious Disease"/>
            <person name="Wu L."/>
            <person name="Ma J."/>
        </authorList>
    </citation>
    <scope>NUCLEOTIDE SEQUENCE [LARGE SCALE GENOMIC DNA]</scope>
    <source>
        <strain evidence="3">JCM 18287</strain>
    </source>
</reference>
<organism evidence="2 3">
    <name type="scientific">Algibacter aquimarinus</name>
    <dbReference type="NCBI Taxonomy" id="1136748"/>
    <lineage>
        <taxon>Bacteria</taxon>
        <taxon>Pseudomonadati</taxon>
        <taxon>Bacteroidota</taxon>
        <taxon>Flavobacteriia</taxon>
        <taxon>Flavobacteriales</taxon>
        <taxon>Flavobacteriaceae</taxon>
        <taxon>Algibacter</taxon>
    </lineage>
</organism>
<keyword evidence="1" id="KW-1133">Transmembrane helix</keyword>
<protein>
    <recommendedName>
        <fullName evidence="4">DUF3955 domain-containing protein</fullName>
    </recommendedName>
</protein>
<dbReference type="Proteomes" id="UP001501692">
    <property type="component" value="Unassembled WGS sequence"/>
</dbReference>
<dbReference type="EMBL" id="BAABJK010000007">
    <property type="protein sequence ID" value="GAA4972550.1"/>
    <property type="molecule type" value="Genomic_DNA"/>
</dbReference>
<sequence length="67" mass="7444">MKILTIIISLIALGLIGFNLTQVNYEAPFEGQSMVAIITIVASLCVILMMMILRVSKRIEQKVKGHK</sequence>
<keyword evidence="1" id="KW-0812">Transmembrane</keyword>
<keyword evidence="3" id="KW-1185">Reference proteome</keyword>